<dbReference type="AlphaFoldDB" id="G4TLF4"/>
<feature type="region of interest" description="Disordered" evidence="1">
    <location>
        <begin position="143"/>
        <end position="199"/>
    </location>
</feature>
<dbReference type="OrthoDB" id="2570580at2759"/>
<evidence type="ECO:0000313" key="4">
    <source>
        <dbReference type="Proteomes" id="UP000007148"/>
    </source>
</evidence>
<dbReference type="InterPro" id="IPR049507">
    <property type="entry name" value="SHLD2_OB1"/>
</dbReference>
<dbReference type="Pfam" id="PF21669">
    <property type="entry name" value="SHLD2_OB1"/>
    <property type="match status" value="1"/>
</dbReference>
<name>G4TLF4_SERID</name>
<proteinExistence type="predicted"/>
<evidence type="ECO:0000256" key="1">
    <source>
        <dbReference type="SAM" id="MobiDB-lite"/>
    </source>
</evidence>
<protein>
    <recommendedName>
        <fullName evidence="2">Shieldin complex subunit 2 first OB fold domain-containing protein</fullName>
    </recommendedName>
</protein>
<dbReference type="SUPFAM" id="SSF50249">
    <property type="entry name" value="Nucleic acid-binding proteins"/>
    <property type="match status" value="1"/>
</dbReference>
<reference evidence="3 4" key="1">
    <citation type="journal article" date="2011" name="PLoS Pathog.">
        <title>Endophytic Life Strategies Decoded by Genome and Transcriptome Analyses of the Mutualistic Root Symbiont Piriformospora indica.</title>
        <authorList>
            <person name="Zuccaro A."/>
            <person name="Lahrmann U."/>
            <person name="Guldener U."/>
            <person name="Langen G."/>
            <person name="Pfiffi S."/>
            <person name="Biedenkopf D."/>
            <person name="Wong P."/>
            <person name="Samans B."/>
            <person name="Grimm C."/>
            <person name="Basiewicz M."/>
            <person name="Murat C."/>
            <person name="Martin F."/>
            <person name="Kogel K.H."/>
        </authorList>
    </citation>
    <scope>NUCLEOTIDE SEQUENCE [LARGE SCALE GENOMIC DNA]</scope>
    <source>
        <strain evidence="3 4">DSM 11827</strain>
    </source>
</reference>
<dbReference type="EMBL" id="CAFZ01000150">
    <property type="protein sequence ID" value="CCA72149.1"/>
    <property type="molecule type" value="Genomic_DNA"/>
</dbReference>
<comment type="caution">
    <text evidence="3">The sequence shown here is derived from an EMBL/GenBank/DDBJ whole genome shotgun (WGS) entry which is preliminary data.</text>
</comment>
<dbReference type="Gene3D" id="2.40.50.140">
    <property type="entry name" value="Nucleic acid-binding proteins"/>
    <property type="match status" value="1"/>
</dbReference>
<feature type="domain" description="Shieldin complex subunit 2 first OB fold" evidence="2">
    <location>
        <begin position="244"/>
        <end position="325"/>
    </location>
</feature>
<dbReference type="HOGENOM" id="CLU_719844_0_0_1"/>
<gene>
    <name evidence="3" type="ORF">PIIN_06084</name>
</gene>
<accession>G4TLF4</accession>
<dbReference type="STRING" id="1109443.G4TLF4"/>
<dbReference type="eggNOG" id="ENOG502SKCC">
    <property type="taxonomic scope" value="Eukaryota"/>
</dbReference>
<evidence type="ECO:0000313" key="3">
    <source>
        <dbReference type="EMBL" id="CCA72149.1"/>
    </source>
</evidence>
<dbReference type="InParanoid" id="G4TLF4"/>
<dbReference type="Proteomes" id="UP000007148">
    <property type="component" value="Unassembled WGS sequence"/>
</dbReference>
<keyword evidence="4" id="KW-1185">Reference proteome</keyword>
<sequence length="384" mass="41968">MTRYVVFLPPKIGKTLTKSGTPLSWTSTTVHVDIAHSDSATELDNTSGGAANEPVAQQQVDIEAPLHSMAISQTSSALWNEFLLPESQIVFSGEQVSHNYAGAIPNENKTREDAYHSQSRFTFRTTQTTENYEWSLTNKSRLLPSQMSGGGGDSVQSSLRAPFPPTSQTVPESRCPGTRRTQRTSFEESAETESQNVSDSSIMHLPTFHIPLRQLVKVSSLLEFCNEVGNDDPFAAGGSRTIPAVLVAIMDVDGPTTITLKKGLDAGKEVALLKLVLGDPEGGMIKLTAWRDAAERWGTEIRKGDVVLLQNLQLTHNAIENSTNLTASDNMRSQATVCYRTMPVVASDRRYRPDLRVAGFDKGVAKVKQVAEWIVQQAYNTGTI</sequence>
<dbReference type="InterPro" id="IPR012340">
    <property type="entry name" value="NA-bd_OB-fold"/>
</dbReference>
<evidence type="ECO:0000259" key="2">
    <source>
        <dbReference type="Pfam" id="PF21669"/>
    </source>
</evidence>
<organism evidence="3 4">
    <name type="scientific">Serendipita indica (strain DSM 11827)</name>
    <name type="common">Root endophyte fungus</name>
    <name type="synonym">Piriformospora indica</name>
    <dbReference type="NCBI Taxonomy" id="1109443"/>
    <lineage>
        <taxon>Eukaryota</taxon>
        <taxon>Fungi</taxon>
        <taxon>Dikarya</taxon>
        <taxon>Basidiomycota</taxon>
        <taxon>Agaricomycotina</taxon>
        <taxon>Agaricomycetes</taxon>
        <taxon>Sebacinales</taxon>
        <taxon>Serendipitaceae</taxon>
        <taxon>Serendipita</taxon>
    </lineage>
</organism>